<organism evidence="9 10">
    <name type="scientific">Oleidesulfovibrio alaskensis (strain ATCC BAA-1058 / DSM 17464 / G20)</name>
    <name type="common">Desulfovibrio alaskensis</name>
    <dbReference type="NCBI Taxonomy" id="207559"/>
    <lineage>
        <taxon>Bacteria</taxon>
        <taxon>Pseudomonadati</taxon>
        <taxon>Thermodesulfobacteriota</taxon>
        <taxon>Desulfovibrionia</taxon>
        <taxon>Desulfovibrionales</taxon>
        <taxon>Desulfovibrionaceae</taxon>
        <taxon>Oleidesulfovibrio</taxon>
    </lineage>
</organism>
<reference evidence="9 10" key="1">
    <citation type="journal article" date="2011" name="J. Bacteriol.">
        <title>Complete genome sequence and updated annotation of Desulfovibrio alaskensis G20.</title>
        <authorList>
            <person name="Hauser L.J."/>
            <person name="Land M.L."/>
            <person name="Brown S.D."/>
            <person name="Larimer F."/>
            <person name="Keller K.L."/>
            <person name="Rapp-Giles B.J."/>
            <person name="Price M.N."/>
            <person name="Lin M."/>
            <person name="Bruce D.C."/>
            <person name="Detter J.C."/>
            <person name="Tapia R."/>
            <person name="Han C.S."/>
            <person name="Goodwin L.A."/>
            <person name="Cheng J.F."/>
            <person name="Pitluck S."/>
            <person name="Copeland A."/>
            <person name="Lucas S."/>
            <person name="Nolan M."/>
            <person name="Lapidus A.L."/>
            <person name="Palumbo A.V."/>
            <person name="Wall J.D."/>
        </authorList>
    </citation>
    <scope>NUCLEOTIDE SEQUENCE [LARGE SCALE GENOMIC DNA]</scope>
    <source>
        <strain evidence="10">ATCC BAA 1058 / DSM 17464 / G20</strain>
    </source>
</reference>
<evidence type="ECO:0000313" key="9">
    <source>
        <dbReference type="EMBL" id="ABB38979.1"/>
    </source>
</evidence>
<dbReference type="NCBIfam" id="TIGR01181">
    <property type="entry name" value="dTDP_gluc_dehyt"/>
    <property type="match status" value="1"/>
</dbReference>
<evidence type="ECO:0000256" key="3">
    <source>
        <dbReference type="ARBA" id="ARBA00008178"/>
    </source>
</evidence>
<dbReference type="Proteomes" id="UP000002710">
    <property type="component" value="Chromosome"/>
</dbReference>
<evidence type="ECO:0000259" key="8">
    <source>
        <dbReference type="Pfam" id="PF16363"/>
    </source>
</evidence>
<dbReference type="STRING" id="207559.Dde_2182"/>
<dbReference type="SUPFAM" id="SSF51735">
    <property type="entry name" value="NAD(P)-binding Rossmann-fold domains"/>
    <property type="match status" value="1"/>
</dbReference>
<dbReference type="eggNOG" id="COG1088">
    <property type="taxonomic scope" value="Bacteria"/>
</dbReference>
<dbReference type="KEGG" id="dde:Dde_2182"/>
<dbReference type="PANTHER" id="PTHR43000">
    <property type="entry name" value="DTDP-D-GLUCOSE 4,6-DEHYDRATASE-RELATED"/>
    <property type="match status" value="1"/>
</dbReference>
<dbReference type="AlphaFoldDB" id="Q30ZB7"/>
<comment type="cofactor">
    <cofactor evidence="2 7">
        <name>NAD(+)</name>
        <dbReference type="ChEBI" id="CHEBI:57540"/>
    </cofactor>
</comment>
<feature type="domain" description="NAD(P)-binding" evidence="8">
    <location>
        <begin position="4"/>
        <end position="309"/>
    </location>
</feature>
<evidence type="ECO:0000256" key="7">
    <source>
        <dbReference type="RuleBase" id="RU004473"/>
    </source>
</evidence>
<evidence type="ECO:0000313" key="10">
    <source>
        <dbReference type="Proteomes" id="UP000002710"/>
    </source>
</evidence>
<name>Q30ZB7_OLEA2</name>
<dbReference type="HOGENOM" id="CLU_007383_1_14_7"/>
<dbReference type="FunFam" id="3.40.50.720:FF:000304">
    <property type="entry name" value="UDP-glucose 4,6-dehydratase"/>
    <property type="match status" value="1"/>
</dbReference>
<evidence type="ECO:0000256" key="6">
    <source>
        <dbReference type="ARBA" id="ARBA00023239"/>
    </source>
</evidence>
<dbReference type="RefSeq" id="WP_011368076.1">
    <property type="nucleotide sequence ID" value="NC_007519.1"/>
</dbReference>
<gene>
    <name evidence="9" type="ordered locus">Dde_2182</name>
</gene>
<dbReference type="Gene3D" id="3.90.25.10">
    <property type="entry name" value="UDP-galactose 4-epimerase, domain 1"/>
    <property type="match status" value="1"/>
</dbReference>
<sequence>MRLLVTGGCGFIGTNFIRYQLNVHPQTTIVNLDKLTYAGNPQNLTDIQQAHGGTRYFFEKADIADAAAVQAVIEKYSPDAVLNFAAESHVDRSISDPAPFVTTNVLGTQVLMQAARTAGIKRFVHISTDEVYGSLLPHEAPFTESNPLLPNSPYSASKAGADLMVRAFVETYGFPAIITRCSNNYGPYQFPEKLIPLMLGKAWENAPLPVYGDGTNVRDWIHVEDHCRGIDLALRKGRDGAVYNFGGNAERTNLDVVRAILRLTGKPESLISFVKDRPGHDRRYAMDFTLAGDELGYAPVHDFETGLADTLAWYEKHTTWLENVKSGAYLEFMSRWYGDR</sequence>
<accession>Q30ZB7</accession>
<evidence type="ECO:0000256" key="1">
    <source>
        <dbReference type="ARBA" id="ARBA00001539"/>
    </source>
</evidence>
<protein>
    <recommendedName>
        <fullName evidence="4 7">dTDP-glucose 4,6-dehydratase</fullName>
        <ecNumber evidence="4 7">4.2.1.46</ecNumber>
    </recommendedName>
</protein>
<dbReference type="GO" id="GO:0008460">
    <property type="term" value="F:dTDP-glucose 4,6-dehydratase activity"/>
    <property type="evidence" value="ECO:0007669"/>
    <property type="project" value="UniProtKB-EC"/>
</dbReference>
<proteinExistence type="inferred from homology"/>
<dbReference type="Pfam" id="PF16363">
    <property type="entry name" value="GDP_Man_Dehyd"/>
    <property type="match status" value="1"/>
</dbReference>
<dbReference type="InterPro" id="IPR005888">
    <property type="entry name" value="dTDP_Gluc_deHydtase"/>
</dbReference>
<evidence type="ECO:0000256" key="5">
    <source>
        <dbReference type="ARBA" id="ARBA00023027"/>
    </source>
</evidence>
<dbReference type="EMBL" id="CP000112">
    <property type="protein sequence ID" value="ABB38979.1"/>
    <property type="molecule type" value="Genomic_DNA"/>
</dbReference>
<keyword evidence="10" id="KW-1185">Reference proteome</keyword>
<evidence type="ECO:0000256" key="2">
    <source>
        <dbReference type="ARBA" id="ARBA00001911"/>
    </source>
</evidence>
<dbReference type="Gene3D" id="3.40.50.720">
    <property type="entry name" value="NAD(P)-binding Rossmann-like Domain"/>
    <property type="match status" value="1"/>
</dbReference>
<keyword evidence="6 7" id="KW-0456">Lyase</keyword>
<dbReference type="CDD" id="cd05246">
    <property type="entry name" value="dTDP_GD_SDR_e"/>
    <property type="match status" value="1"/>
</dbReference>
<dbReference type="InterPro" id="IPR016040">
    <property type="entry name" value="NAD(P)-bd_dom"/>
</dbReference>
<comment type="similarity">
    <text evidence="3 7">Belongs to the NAD(P)-dependent epimerase/dehydratase family. dTDP-glucose dehydratase subfamily.</text>
</comment>
<evidence type="ECO:0000256" key="4">
    <source>
        <dbReference type="ARBA" id="ARBA00011990"/>
    </source>
</evidence>
<dbReference type="InterPro" id="IPR036291">
    <property type="entry name" value="NAD(P)-bd_dom_sf"/>
</dbReference>
<comment type="catalytic activity">
    <reaction evidence="1 7">
        <text>dTDP-alpha-D-glucose = dTDP-4-dehydro-6-deoxy-alpha-D-glucose + H2O</text>
        <dbReference type="Rhea" id="RHEA:17221"/>
        <dbReference type="ChEBI" id="CHEBI:15377"/>
        <dbReference type="ChEBI" id="CHEBI:57477"/>
        <dbReference type="ChEBI" id="CHEBI:57649"/>
        <dbReference type="EC" id="4.2.1.46"/>
    </reaction>
</comment>
<dbReference type="EC" id="4.2.1.46" evidence="4 7"/>
<dbReference type="GO" id="GO:0009225">
    <property type="term" value="P:nucleotide-sugar metabolic process"/>
    <property type="evidence" value="ECO:0007669"/>
    <property type="project" value="InterPro"/>
</dbReference>
<keyword evidence="5" id="KW-0520">NAD</keyword>